<reference evidence="1" key="2">
    <citation type="submission" date="2020-01" db="EMBL/GenBank/DDBJ databases">
        <authorList>
            <consortium name="NCBI Pathogen Detection Project"/>
        </authorList>
    </citation>
    <scope>NUCLEOTIDE SEQUENCE</scope>
    <source>
        <strain evidence="1">OLC2673_Aeromonas</strain>
    </source>
</reference>
<sequence length="108" mass="11585">MYLGKRVGGWLWLALLGGATGTGVAAESKRAEVGAELVLPLGSLPERVCWYQDQKYSLGARIQQGDSWLECVPQNELESNGPLAWREPERVSDAAGKATKSGIISVGQ</sequence>
<organism evidence="1 2">
    <name type="scientific">Aeromonas hydrophila</name>
    <dbReference type="NCBI Taxonomy" id="644"/>
    <lineage>
        <taxon>Bacteria</taxon>
        <taxon>Pseudomonadati</taxon>
        <taxon>Pseudomonadota</taxon>
        <taxon>Gammaproteobacteria</taxon>
        <taxon>Aeromonadales</taxon>
        <taxon>Aeromonadaceae</taxon>
        <taxon>Aeromonas</taxon>
    </lineage>
</organism>
<proteinExistence type="predicted"/>
<dbReference type="InterPro" id="IPR009971">
    <property type="entry name" value="DUF1496"/>
</dbReference>
<dbReference type="AlphaFoldDB" id="A0AAD3YL45"/>
<comment type="caution">
    <text evidence="1">The sequence shown here is derived from an EMBL/GenBank/DDBJ whole genome shotgun (WGS) entry which is preliminary data.</text>
</comment>
<evidence type="ECO:0000313" key="1">
    <source>
        <dbReference type="EMBL" id="HAT6345158.1"/>
    </source>
</evidence>
<reference evidence="1" key="1">
    <citation type="journal article" date="2018" name="Genome Biol.">
        <title>SKESA: strategic k-mer extension for scrupulous assemblies.</title>
        <authorList>
            <person name="Souvorov A."/>
            <person name="Agarwala R."/>
            <person name="Lipman D.J."/>
        </authorList>
    </citation>
    <scope>NUCLEOTIDE SEQUENCE</scope>
    <source>
        <strain evidence="1">OLC2673_Aeromonas</strain>
    </source>
</reference>
<accession>A0AAD3YL45</accession>
<protein>
    <submittedName>
        <fullName evidence="1">YnjH family protein</fullName>
    </submittedName>
</protein>
<dbReference type="Proteomes" id="UP000859505">
    <property type="component" value="Unassembled WGS sequence"/>
</dbReference>
<dbReference type="Pfam" id="PF07383">
    <property type="entry name" value="DUF1496"/>
    <property type="match status" value="1"/>
</dbReference>
<dbReference type="EMBL" id="DACTUL010000024">
    <property type="protein sequence ID" value="HAT6345158.1"/>
    <property type="molecule type" value="Genomic_DNA"/>
</dbReference>
<evidence type="ECO:0000313" key="2">
    <source>
        <dbReference type="Proteomes" id="UP000859505"/>
    </source>
</evidence>
<gene>
    <name evidence="1" type="ORF">JAJ28_002913</name>
</gene>
<name>A0AAD3YL45_AERHY</name>